<evidence type="ECO:0000256" key="12">
    <source>
        <dbReference type="ARBA" id="ARBA00023136"/>
    </source>
</evidence>
<keyword evidence="8" id="KW-0106">Calcium</keyword>
<dbReference type="CDD" id="cd21677">
    <property type="entry name" value="SMP_SYT"/>
    <property type="match status" value="1"/>
</dbReference>
<dbReference type="EMBL" id="BDDD01004793">
    <property type="protein sequence ID" value="GAV88337.1"/>
    <property type="molecule type" value="Genomic_DNA"/>
</dbReference>
<keyword evidence="11" id="KW-0446">Lipid-binding</keyword>
<evidence type="ECO:0000256" key="11">
    <source>
        <dbReference type="ARBA" id="ARBA00023121"/>
    </source>
</evidence>
<dbReference type="GO" id="GO:0005783">
    <property type="term" value="C:endoplasmic reticulum"/>
    <property type="evidence" value="ECO:0007669"/>
    <property type="project" value="TreeGrafter"/>
</dbReference>
<evidence type="ECO:0000256" key="10">
    <source>
        <dbReference type="ARBA" id="ARBA00023055"/>
    </source>
</evidence>
<dbReference type="FunFam" id="2.60.40.150:FF:000066">
    <property type="entry name" value="Extended synaptotagmin-2"/>
    <property type="match status" value="1"/>
</dbReference>
<sequence length="509" mass="58037">DPIIRPLHELGTSSLYDLLPDIPMWVKHPDYDRAKDWLNKYLAYMWPYLDKAICGVIRSMAKPIFAEYIGKFQINSIDFKNLSLGSLPLMVHGIKVHETNENELVFEPAVRWAGNPDFTLVLQMLSLQITVQLLDVQIFATPRIILKPFVPTFPCFASIIVSLMEKPHVDFGLRLLGGDLMAIPGLYSFVQEQIKKQIVSLYLWPQTLEIPILDGSLGAMKKPVGILNVKVVRALKLLKMDILGTSDPYVKLSLSGERLPAKKTSIKMNNLNPEWNEDFNLTVKDPQSQVLQLHVYDWEKVGTHDKLGMQVVPLRLLTPYETKGLTLDLVKNTNANDPHNQKKRGQLVVEMTFNPFKEDTLRTSDPLDKFARKESIAGDAKEEKSGSEAGLLLVTLQRAEDVEGKHHTNPYAVVIFRGDQKKTKMIKRNRNPCWNEEFQFLLEDAPLKEKIHIEIMSKRTGIGFRSKESLGYVDVNLGDIVYNGRINEKYHLINSKNGVICIEIRWKVI</sequence>
<keyword evidence="5" id="KW-0812">Transmembrane</keyword>
<dbReference type="Proteomes" id="UP000187406">
    <property type="component" value="Unassembled WGS sequence"/>
</dbReference>
<dbReference type="Gene3D" id="2.60.40.150">
    <property type="entry name" value="C2 domain"/>
    <property type="match status" value="2"/>
</dbReference>
<dbReference type="InParanoid" id="A0A1Q3D761"/>
<dbReference type="InterPro" id="IPR035892">
    <property type="entry name" value="C2_domain_sf"/>
</dbReference>
<accession>A0A1Q3D761</accession>
<evidence type="ECO:0000256" key="4">
    <source>
        <dbReference type="ARBA" id="ARBA00022448"/>
    </source>
</evidence>
<evidence type="ECO:0000256" key="8">
    <source>
        <dbReference type="ARBA" id="ARBA00022837"/>
    </source>
</evidence>
<evidence type="ECO:0000256" key="7">
    <source>
        <dbReference type="ARBA" id="ARBA00022737"/>
    </source>
</evidence>
<dbReference type="GO" id="GO:0016020">
    <property type="term" value="C:membrane"/>
    <property type="evidence" value="ECO:0007669"/>
    <property type="project" value="UniProtKB-SubCell"/>
</dbReference>
<proteinExistence type="inferred from homology"/>
<feature type="domain" description="C2" evidence="13">
    <location>
        <begin position="372"/>
        <end position="490"/>
    </location>
</feature>
<dbReference type="PRINTS" id="PR00360">
    <property type="entry name" value="C2DOMAIN"/>
</dbReference>
<feature type="domain" description="SMP-LTD" evidence="14">
    <location>
        <begin position="31"/>
        <end position="213"/>
    </location>
</feature>
<dbReference type="GO" id="GO:0046872">
    <property type="term" value="F:metal ion binding"/>
    <property type="evidence" value="ECO:0007669"/>
    <property type="project" value="UniProtKB-KW"/>
</dbReference>
<gene>
    <name evidence="15" type="ORF">CFOL_v3_31760</name>
</gene>
<keyword evidence="10" id="KW-0445">Lipid transport</keyword>
<evidence type="ECO:0000313" key="15">
    <source>
        <dbReference type="EMBL" id="GAV88337.1"/>
    </source>
</evidence>
<dbReference type="SUPFAM" id="SSF49562">
    <property type="entry name" value="C2 domain (Calcium/lipid-binding domain, CaLB)"/>
    <property type="match status" value="2"/>
</dbReference>
<evidence type="ECO:0000313" key="16">
    <source>
        <dbReference type="Proteomes" id="UP000187406"/>
    </source>
</evidence>
<evidence type="ECO:0000259" key="14">
    <source>
        <dbReference type="PROSITE" id="PS51847"/>
    </source>
</evidence>
<dbReference type="SMART" id="SM00239">
    <property type="entry name" value="C2"/>
    <property type="match status" value="2"/>
</dbReference>
<comment type="caution">
    <text evidence="15">The sequence shown here is derived from an EMBL/GenBank/DDBJ whole genome shotgun (WGS) entry which is preliminary data.</text>
</comment>
<evidence type="ECO:0000256" key="6">
    <source>
        <dbReference type="ARBA" id="ARBA00022723"/>
    </source>
</evidence>
<dbReference type="PANTHER" id="PTHR10774:SF217">
    <property type="entry name" value="OS06G0685300 PROTEIN"/>
    <property type="match status" value="1"/>
</dbReference>
<dbReference type="InterPro" id="IPR031468">
    <property type="entry name" value="SMP_LBD"/>
</dbReference>
<comment type="cofactor">
    <cofactor evidence="1">
        <name>Ca(2+)</name>
        <dbReference type="ChEBI" id="CHEBI:29108"/>
    </cofactor>
</comment>
<name>A0A1Q3D761_CEPFO</name>
<keyword evidence="9" id="KW-1133">Transmembrane helix</keyword>
<dbReference type="PROSITE" id="PS51847">
    <property type="entry name" value="SMP"/>
    <property type="match status" value="1"/>
</dbReference>
<dbReference type="InterPro" id="IPR039010">
    <property type="entry name" value="Synaptotagmin_SMP"/>
</dbReference>
<dbReference type="GO" id="GO:0006869">
    <property type="term" value="P:lipid transport"/>
    <property type="evidence" value="ECO:0007669"/>
    <property type="project" value="UniProtKB-KW"/>
</dbReference>
<dbReference type="OrthoDB" id="67700at2759"/>
<dbReference type="PROSITE" id="PS50004">
    <property type="entry name" value="C2"/>
    <property type="match status" value="2"/>
</dbReference>
<feature type="domain" description="C2" evidence="13">
    <location>
        <begin position="204"/>
        <end position="327"/>
    </location>
</feature>
<keyword evidence="12" id="KW-0472">Membrane</keyword>
<dbReference type="InterPro" id="IPR045050">
    <property type="entry name" value="Synaptotagmin_plant"/>
</dbReference>
<feature type="non-terminal residue" evidence="15">
    <location>
        <position position="1"/>
    </location>
</feature>
<keyword evidence="16" id="KW-1185">Reference proteome</keyword>
<dbReference type="Pfam" id="PF17047">
    <property type="entry name" value="SMP_LBD"/>
    <property type="match status" value="1"/>
</dbReference>
<evidence type="ECO:0000259" key="13">
    <source>
        <dbReference type="PROSITE" id="PS50004"/>
    </source>
</evidence>
<keyword evidence="6" id="KW-0479">Metal-binding</keyword>
<evidence type="ECO:0000256" key="9">
    <source>
        <dbReference type="ARBA" id="ARBA00022989"/>
    </source>
</evidence>
<comment type="subcellular location">
    <subcellularLocation>
        <location evidence="2">Membrane</location>
        <topology evidence="2">Single-pass membrane protein</topology>
    </subcellularLocation>
</comment>
<dbReference type="STRING" id="3775.A0A1Q3D761"/>
<evidence type="ECO:0000256" key="3">
    <source>
        <dbReference type="ARBA" id="ARBA00006996"/>
    </source>
</evidence>
<comment type="similarity">
    <text evidence="3">Belongs to the synaptotagmin family.</text>
</comment>
<dbReference type="GO" id="GO:0008289">
    <property type="term" value="F:lipid binding"/>
    <property type="evidence" value="ECO:0007669"/>
    <property type="project" value="UniProtKB-KW"/>
</dbReference>
<dbReference type="FunFam" id="2.60.40.150:FF:000102">
    <property type="entry name" value="Synaptotagmin-2 isoform A"/>
    <property type="match status" value="1"/>
</dbReference>
<dbReference type="AlphaFoldDB" id="A0A1Q3D761"/>
<keyword evidence="4" id="KW-0813">Transport</keyword>
<evidence type="ECO:0000256" key="5">
    <source>
        <dbReference type="ARBA" id="ARBA00022692"/>
    </source>
</evidence>
<dbReference type="Pfam" id="PF00168">
    <property type="entry name" value="C2"/>
    <property type="match status" value="2"/>
</dbReference>
<keyword evidence="7" id="KW-0677">Repeat</keyword>
<reference evidence="16" key="1">
    <citation type="submission" date="2016-04" db="EMBL/GenBank/DDBJ databases">
        <title>Cephalotus genome sequencing.</title>
        <authorList>
            <person name="Fukushima K."/>
            <person name="Hasebe M."/>
            <person name="Fang X."/>
        </authorList>
    </citation>
    <scope>NUCLEOTIDE SEQUENCE [LARGE SCALE GENOMIC DNA]</scope>
    <source>
        <strain evidence="16">cv. St1</strain>
    </source>
</reference>
<dbReference type="InterPro" id="IPR000008">
    <property type="entry name" value="C2_dom"/>
</dbReference>
<organism evidence="15 16">
    <name type="scientific">Cephalotus follicularis</name>
    <name type="common">Albany pitcher plant</name>
    <dbReference type="NCBI Taxonomy" id="3775"/>
    <lineage>
        <taxon>Eukaryota</taxon>
        <taxon>Viridiplantae</taxon>
        <taxon>Streptophyta</taxon>
        <taxon>Embryophyta</taxon>
        <taxon>Tracheophyta</taxon>
        <taxon>Spermatophyta</taxon>
        <taxon>Magnoliopsida</taxon>
        <taxon>eudicotyledons</taxon>
        <taxon>Gunneridae</taxon>
        <taxon>Pentapetalae</taxon>
        <taxon>rosids</taxon>
        <taxon>fabids</taxon>
        <taxon>Oxalidales</taxon>
        <taxon>Cephalotaceae</taxon>
        <taxon>Cephalotus</taxon>
    </lineage>
</organism>
<dbReference type="CDD" id="cd00030">
    <property type="entry name" value="C2"/>
    <property type="match status" value="2"/>
</dbReference>
<evidence type="ECO:0000256" key="2">
    <source>
        <dbReference type="ARBA" id="ARBA00004167"/>
    </source>
</evidence>
<dbReference type="PANTHER" id="PTHR10774">
    <property type="entry name" value="EXTENDED SYNAPTOTAGMIN-RELATED"/>
    <property type="match status" value="1"/>
</dbReference>
<protein>
    <submittedName>
        <fullName evidence="15">C2 domain-containing protein</fullName>
    </submittedName>
</protein>
<evidence type="ECO:0000256" key="1">
    <source>
        <dbReference type="ARBA" id="ARBA00001913"/>
    </source>
</evidence>